<name>A0AAD6TU50_9AGAR</name>
<sequence length="234" mass="24168">MAAVSVRSSALCLRTPGPHPRARTALTETHPPQPNAHVFPQRDASRTVAIDRAASVTIDLAAFHQILELDDAGTHRECSKAMVAMYFAQAPAACDEMARAIAATDLRTLAARAHFLMGSAATLGAVRVAGSCARMGMGGVEFESSSSSSSPSTSTSSSTSTSTSSSASSLGLLADVRRECADAEAWLRRWYAEHGEAFQEGAGAGLGVDAGYLDGEGASSSPPEMVLPVLQAVA</sequence>
<evidence type="ECO:0000259" key="2">
    <source>
        <dbReference type="Pfam" id="PF01627"/>
    </source>
</evidence>
<feature type="region of interest" description="Disordered" evidence="1">
    <location>
        <begin position="1"/>
        <end position="30"/>
    </location>
</feature>
<gene>
    <name evidence="3" type="ORF">B0H15DRAFT_956088</name>
</gene>
<dbReference type="Pfam" id="PF01627">
    <property type="entry name" value="Hpt"/>
    <property type="match status" value="1"/>
</dbReference>
<evidence type="ECO:0000256" key="1">
    <source>
        <dbReference type="SAM" id="MobiDB-lite"/>
    </source>
</evidence>
<feature type="compositionally biased region" description="Low complexity" evidence="1">
    <location>
        <begin position="144"/>
        <end position="166"/>
    </location>
</feature>
<dbReference type="InterPro" id="IPR036641">
    <property type="entry name" value="HPT_dom_sf"/>
</dbReference>
<dbReference type="Gene3D" id="1.20.120.160">
    <property type="entry name" value="HPT domain"/>
    <property type="match status" value="1"/>
</dbReference>
<organism evidence="3 4">
    <name type="scientific">Mycena belliarum</name>
    <dbReference type="NCBI Taxonomy" id="1033014"/>
    <lineage>
        <taxon>Eukaryota</taxon>
        <taxon>Fungi</taxon>
        <taxon>Dikarya</taxon>
        <taxon>Basidiomycota</taxon>
        <taxon>Agaricomycotina</taxon>
        <taxon>Agaricomycetes</taxon>
        <taxon>Agaricomycetidae</taxon>
        <taxon>Agaricales</taxon>
        <taxon>Marasmiineae</taxon>
        <taxon>Mycenaceae</taxon>
        <taxon>Mycena</taxon>
    </lineage>
</organism>
<feature type="region of interest" description="Disordered" evidence="1">
    <location>
        <begin position="142"/>
        <end position="166"/>
    </location>
</feature>
<evidence type="ECO:0000313" key="4">
    <source>
        <dbReference type="Proteomes" id="UP001222325"/>
    </source>
</evidence>
<proteinExistence type="predicted"/>
<protein>
    <recommendedName>
        <fullName evidence="2">HPt domain-containing protein</fullName>
    </recommendedName>
</protein>
<dbReference type="AlphaFoldDB" id="A0AAD6TU50"/>
<dbReference type="InterPro" id="IPR008207">
    <property type="entry name" value="Sig_transdc_His_kin_Hpt_dom"/>
</dbReference>
<reference evidence="3" key="1">
    <citation type="submission" date="2023-03" db="EMBL/GenBank/DDBJ databases">
        <title>Massive genome expansion in bonnet fungi (Mycena s.s.) driven by repeated elements and novel gene families across ecological guilds.</title>
        <authorList>
            <consortium name="Lawrence Berkeley National Laboratory"/>
            <person name="Harder C.B."/>
            <person name="Miyauchi S."/>
            <person name="Viragh M."/>
            <person name="Kuo A."/>
            <person name="Thoen E."/>
            <person name="Andreopoulos B."/>
            <person name="Lu D."/>
            <person name="Skrede I."/>
            <person name="Drula E."/>
            <person name="Henrissat B."/>
            <person name="Morin E."/>
            <person name="Kohler A."/>
            <person name="Barry K."/>
            <person name="LaButti K."/>
            <person name="Morin E."/>
            <person name="Salamov A."/>
            <person name="Lipzen A."/>
            <person name="Mereny Z."/>
            <person name="Hegedus B."/>
            <person name="Baldrian P."/>
            <person name="Stursova M."/>
            <person name="Weitz H."/>
            <person name="Taylor A."/>
            <person name="Grigoriev I.V."/>
            <person name="Nagy L.G."/>
            <person name="Martin F."/>
            <person name="Kauserud H."/>
        </authorList>
    </citation>
    <scope>NUCLEOTIDE SEQUENCE</scope>
    <source>
        <strain evidence="3">CBHHK173m</strain>
    </source>
</reference>
<feature type="domain" description="HPt" evidence="2">
    <location>
        <begin position="82"/>
        <end position="135"/>
    </location>
</feature>
<keyword evidence="4" id="KW-1185">Reference proteome</keyword>
<evidence type="ECO:0000313" key="3">
    <source>
        <dbReference type="EMBL" id="KAJ7075846.1"/>
    </source>
</evidence>
<accession>A0AAD6TU50</accession>
<dbReference type="EMBL" id="JARJCN010000088">
    <property type="protein sequence ID" value="KAJ7075846.1"/>
    <property type="molecule type" value="Genomic_DNA"/>
</dbReference>
<dbReference type="SUPFAM" id="SSF47226">
    <property type="entry name" value="Histidine-containing phosphotransfer domain, HPT domain"/>
    <property type="match status" value="1"/>
</dbReference>
<comment type="caution">
    <text evidence="3">The sequence shown here is derived from an EMBL/GenBank/DDBJ whole genome shotgun (WGS) entry which is preliminary data.</text>
</comment>
<dbReference type="GO" id="GO:0000160">
    <property type="term" value="P:phosphorelay signal transduction system"/>
    <property type="evidence" value="ECO:0007669"/>
    <property type="project" value="InterPro"/>
</dbReference>
<dbReference type="Proteomes" id="UP001222325">
    <property type="component" value="Unassembled WGS sequence"/>
</dbReference>